<dbReference type="HOGENOM" id="CLU_2923768_0_0_1"/>
<gene>
    <name evidence="2" type="ORF">PTT_14801</name>
</gene>
<dbReference type="KEGG" id="pte:PTT_14801"/>
<feature type="transmembrane region" description="Helical" evidence="1">
    <location>
        <begin position="34"/>
        <end position="55"/>
    </location>
</feature>
<sequence>MTYCSAFERSAATQAIFATPPGRCRSETTLPHTLVTPVVVLSSGLCFFGVVIELIELNAKS</sequence>
<evidence type="ECO:0000256" key="1">
    <source>
        <dbReference type="SAM" id="Phobius"/>
    </source>
</evidence>
<name>E3RYX6_PYRTT</name>
<evidence type="ECO:0000313" key="2">
    <source>
        <dbReference type="EMBL" id="EFQ89073.1"/>
    </source>
</evidence>
<protein>
    <submittedName>
        <fullName evidence="2">Uncharacterized protein</fullName>
    </submittedName>
</protein>
<keyword evidence="1" id="KW-0472">Membrane</keyword>
<dbReference type="Proteomes" id="UP000001067">
    <property type="component" value="Unassembled WGS sequence"/>
</dbReference>
<organism evidence="3">
    <name type="scientific">Pyrenophora teres f. teres (strain 0-1)</name>
    <name type="common">Barley net blotch fungus</name>
    <name type="synonym">Drechslera teres f. teres</name>
    <dbReference type="NCBI Taxonomy" id="861557"/>
    <lineage>
        <taxon>Eukaryota</taxon>
        <taxon>Fungi</taxon>
        <taxon>Dikarya</taxon>
        <taxon>Ascomycota</taxon>
        <taxon>Pezizomycotina</taxon>
        <taxon>Dothideomycetes</taxon>
        <taxon>Pleosporomycetidae</taxon>
        <taxon>Pleosporales</taxon>
        <taxon>Pleosporineae</taxon>
        <taxon>Pleosporaceae</taxon>
        <taxon>Pyrenophora</taxon>
    </lineage>
</organism>
<accession>E3RYX6</accession>
<keyword evidence="1" id="KW-1133">Transmembrane helix</keyword>
<dbReference type="AlphaFoldDB" id="E3RYX6"/>
<evidence type="ECO:0000313" key="3">
    <source>
        <dbReference type="Proteomes" id="UP000001067"/>
    </source>
</evidence>
<keyword evidence="1" id="KW-0812">Transmembrane</keyword>
<dbReference type="EMBL" id="GL535987">
    <property type="protein sequence ID" value="EFQ89073.1"/>
    <property type="molecule type" value="Genomic_DNA"/>
</dbReference>
<keyword evidence="3" id="KW-1185">Reference proteome</keyword>
<proteinExistence type="predicted"/>
<reference evidence="2 3" key="1">
    <citation type="journal article" date="2010" name="Genome Biol.">
        <title>A first genome assembly of the barley fungal pathogen Pyrenophora teres f. teres.</title>
        <authorList>
            <person name="Ellwood S.R."/>
            <person name="Liu Z."/>
            <person name="Syme R.A."/>
            <person name="Lai Z."/>
            <person name="Hane J.K."/>
            <person name="Keiper F."/>
            <person name="Moffat C.S."/>
            <person name="Oliver R.P."/>
            <person name="Friesen T.L."/>
        </authorList>
    </citation>
    <scope>NUCLEOTIDE SEQUENCE [LARGE SCALE GENOMIC DNA]</scope>
    <source>
        <strain evidence="2 3">0-1</strain>
    </source>
</reference>